<evidence type="ECO:0000256" key="1">
    <source>
        <dbReference type="SAM" id="Phobius"/>
    </source>
</evidence>
<protein>
    <submittedName>
        <fullName evidence="2">Uncharacterized protein</fullName>
    </submittedName>
</protein>
<keyword evidence="1" id="KW-0812">Transmembrane</keyword>
<dbReference type="AlphaFoldDB" id="A0A3T7YB99"/>
<name>A0A3T7YB99_SALET</name>
<evidence type="ECO:0000313" key="2">
    <source>
        <dbReference type="EMBL" id="ECJ4450918.1"/>
    </source>
</evidence>
<keyword evidence="1" id="KW-1133">Transmembrane helix</keyword>
<gene>
    <name evidence="2" type="ORF">AHU48_17240</name>
</gene>
<dbReference type="EMBL" id="AAIYJT010000024">
    <property type="protein sequence ID" value="ECJ4450918.1"/>
    <property type="molecule type" value="Genomic_DNA"/>
</dbReference>
<proteinExistence type="predicted"/>
<accession>A0A3T7YB99</accession>
<comment type="caution">
    <text evidence="2">The sequence shown here is derived from an EMBL/GenBank/DDBJ whole genome shotgun (WGS) entry which is preliminary data.</text>
</comment>
<keyword evidence="1" id="KW-0472">Membrane</keyword>
<feature type="transmembrane region" description="Helical" evidence="1">
    <location>
        <begin position="20"/>
        <end position="39"/>
    </location>
</feature>
<organism evidence="2">
    <name type="scientific">Salmonella enterica I</name>
    <dbReference type="NCBI Taxonomy" id="59201"/>
    <lineage>
        <taxon>Bacteria</taxon>
        <taxon>Pseudomonadati</taxon>
        <taxon>Pseudomonadota</taxon>
        <taxon>Gammaproteobacteria</taxon>
        <taxon>Enterobacterales</taxon>
        <taxon>Enterobacteriaceae</taxon>
        <taxon>Salmonella</taxon>
    </lineage>
</organism>
<sequence length="67" mass="7120">MILLRPTPSETNNSNFGFEPASAGFFISVAIAAISAANLPPSLIKKGLANRQPLVFYKLSDVAKARS</sequence>
<reference evidence="2" key="1">
    <citation type="submission" date="2018-08" db="EMBL/GenBank/DDBJ databases">
        <authorList>
            <consortium name="GenomeTrakr network: Whole genome sequencing for foodborne pathogen traceback"/>
        </authorList>
    </citation>
    <scope>NUCLEOTIDE SEQUENCE</scope>
    <source>
        <strain evidence="2">FDA00000611</strain>
    </source>
</reference>